<dbReference type="InterPro" id="IPR013196">
    <property type="entry name" value="HTH_11"/>
</dbReference>
<name>A0A2V3ZWJ0_9BACT</name>
<dbReference type="InterPro" id="IPR036388">
    <property type="entry name" value="WH-like_DNA-bd_sf"/>
</dbReference>
<feature type="domain" description="Helix-turn-helix type 11" evidence="1">
    <location>
        <begin position="13"/>
        <end position="60"/>
    </location>
</feature>
<dbReference type="EMBL" id="QFLI01000009">
    <property type="protein sequence ID" value="PXX97890.1"/>
    <property type="molecule type" value="Genomic_DNA"/>
</dbReference>
<reference evidence="2 3" key="1">
    <citation type="submission" date="2018-05" db="EMBL/GenBank/DDBJ databases">
        <title>Marinifilum breve JC075T sp. nov., a marine bacterium isolated from Yongle Blue Hole in the South China Sea.</title>
        <authorList>
            <person name="Fu T."/>
        </authorList>
    </citation>
    <scope>NUCLEOTIDE SEQUENCE [LARGE SCALE GENOMIC DNA]</scope>
    <source>
        <strain evidence="2 3">JC075</strain>
    </source>
</reference>
<comment type="caution">
    <text evidence="2">The sequence shown here is derived from an EMBL/GenBank/DDBJ whole genome shotgun (WGS) entry which is preliminary data.</text>
</comment>
<dbReference type="OrthoDB" id="1163801at2"/>
<proteinExistence type="predicted"/>
<gene>
    <name evidence="2" type="ORF">DF185_18150</name>
</gene>
<accession>A0A2V3ZWJ0</accession>
<evidence type="ECO:0000313" key="3">
    <source>
        <dbReference type="Proteomes" id="UP000248079"/>
    </source>
</evidence>
<dbReference type="Gene3D" id="1.10.10.10">
    <property type="entry name" value="Winged helix-like DNA-binding domain superfamily/Winged helix DNA-binding domain"/>
    <property type="match status" value="1"/>
</dbReference>
<dbReference type="AlphaFoldDB" id="A0A2V3ZWJ0"/>
<protein>
    <recommendedName>
        <fullName evidence="1">Helix-turn-helix type 11 domain-containing protein</fullName>
    </recommendedName>
</protein>
<dbReference type="SUPFAM" id="SSF46785">
    <property type="entry name" value="Winged helix' DNA-binding domain"/>
    <property type="match status" value="1"/>
</dbReference>
<dbReference type="Pfam" id="PF08279">
    <property type="entry name" value="HTH_11"/>
    <property type="match status" value="1"/>
</dbReference>
<keyword evidence="3" id="KW-1185">Reference proteome</keyword>
<evidence type="ECO:0000259" key="1">
    <source>
        <dbReference type="Pfam" id="PF08279"/>
    </source>
</evidence>
<sequence length="69" mass="8170">MNYEEFLKRMIYLKELIEKERTGTPEELANKLHISKSSVYRSINLLKNVGIPVDYSRAKGSYYLKKKKD</sequence>
<organism evidence="2 3">
    <name type="scientific">Marinifilum breve</name>
    <dbReference type="NCBI Taxonomy" id="2184082"/>
    <lineage>
        <taxon>Bacteria</taxon>
        <taxon>Pseudomonadati</taxon>
        <taxon>Bacteroidota</taxon>
        <taxon>Bacteroidia</taxon>
        <taxon>Marinilabiliales</taxon>
        <taxon>Marinifilaceae</taxon>
    </lineage>
</organism>
<evidence type="ECO:0000313" key="2">
    <source>
        <dbReference type="EMBL" id="PXX97890.1"/>
    </source>
</evidence>
<dbReference type="RefSeq" id="WP_110362277.1">
    <property type="nucleotide sequence ID" value="NZ_QFLI01000009.1"/>
</dbReference>
<dbReference type="Proteomes" id="UP000248079">
    <property type="component" value="Unassembled WGS sequence"/>
</dbReference>
<dbReference type="InterPro" id="IPR036390">
    <property type="entry name" value="WH_DNA-bd_sf"/>
</dbReference>